<protein>
    <submittedName>
        <fullName evidence="2">Uncharacterized protein</fullName>
    </submittedName>
</protein>
<dbReference type="Proteomes" id="UP000680815">
    <property type="component" value="Unassembled WGS sequence"/>
</dbReference>
<dbReference type="PROSITE" id="PS51257">
    <property type="entry name" value="PROKAR_LIPOPROTEIN"/>
    <property type="match status" value="1"/>
</dbReference>
<accession>A0ABS4APL3</accession>
<dbReference type="RefSeq" id="WP_209350687.1">
    <property type="nucleotide sequence ID" value="NZ_JAGIYZ010000003.1"/>
</dbReference>
<evidence type="ECO:0000256" key="1">
    <source>
        <dbReference type="SAM" id="Phobius"/>
    </source>
</evidence>
<keyword evidence="1" id="KW-0812">Transmembrane</keyword>
<sequence length="68" mass="6971">MDREGVIARHLAALPAGAAITMGAVIAACGLRLTNGQRRSIGAVLVALGFAPKGAGRARRYVRRGEAS</sequence>
<comment type="caution">
    <text evidence="2">The sequence shown here is derived from an EMBL/GenBank/DDBJ whole genome shotgun (WGS) entry which is preliminary data.</text>
</comment>
<proteinExistence type="predicted"/>
<name>A0ABS4APL3_9PROT</name>
<evidence type="ECO:0000313" key="2">
    <source>
        <dbReference type="EMBL" id="MBP0463299.1"/>
    </source>
</evidence>
<reference evidence="2 3" key="1">
    <citation type="submission" date="2021-03" db="EMBL/GenBank/DDBJ databases">
        <authorList>
            <person name="So Y."/>
        </authorList>
    </citation>
    <scope>NUCLEOTIDE SEQUENCE [LARGE SCALE GENOMIC DNA]</scope>
    <source>
        <strain evidence="2 3">PWR1</strain>
    </source>
</reference>
<keyword evidence="3" id="KW-1185">Reference proteome</keyword>
<organism evidence="2 3">
    <name type="scientific">Roseomonas nitratireducens</name>
    <dbReference type="NCBI Taxonomy" id="2820810"/>
    <lineage>
        <taxon>Bacteria</taxon>
        <taxon>Pseudomonadati</taxon>
        <taxon>Pseudomonadota</taxon>
        <taxon>Alphaproteobacteria</taxon>
        <taxon>Acetobacterales</taxon>
        <taxon>Roseomonadaceae</taxon>
        <taxon>Roseomonas</taxon>
    </lineage>
</organism>
<evidence type="ECO:0000313" key="3">
    <source>
        <dbReference type="Proteomes" id="UP000680815"/>
    </source>
</evidence>
<keyword evidence="1" id="KW-1133">Transmembrane helix</keyword>
<dbReference type="EMBL" id="JAGIYZ010000003">
    <property type="protein sequence ID" value="MBP0463299.1"/>
    <property type="molecule type" value="Genomic_DNA"/>
</dbReference>
<gene>
    <name evidence="2" type="ORF">J5Y09_05205</name>
</gene>
<keyword evidence="1" id="KW-0472">Membrane</keyword>
<feature type="transmembrane region" description="Helical" evidence="1">
    <location>
        <begin position="12"/>
        <end position="31"/>
    </location>
</feature>